<dbReference type="OrthoDB" id="3672974at2"/>
<dbReference type="AlphaFoldDB" id="I4F0Q0"/>
<dbReference type="KEGG" id="mmar:MODMU_3809"/>
<keyword evidence="3" id="KW-1185">Reference proteome</keyword>
<dbReference type="HOGENOM" id="CLU_059551_0_0_11"/>
<organism evidence="2 3">
    <name type="scientific">Modestobacter italicus (strain DSM 44449 / CECT 9708 / BC 501)</name>
    <dbReference type="NCBI Taxonomy" id="2732864"/>
    <lineage>
        <taxon>Bacteria</taxon>
        <taxon>Bacillati</taxon>
        <taxon>Actinomycetota</taxon>
        <taxon>Actinomycetes</taxon>
        <taxon>Geodermatophilales</taxon>
        <taxon>Geodermatophilaceae</taxon>
        <taxon>Modestobacter</taxon>
    </lineage>
</organism>
<name>I4F0Q0_MODI5</name>
<sequence length="418" mass="46307">MSGGFDPFESPGGNENIAVTSAQGRIADRTYATASFSVNHPQSRDFGEPARFVYKVFDTDGASELTSEGDQWTVSETTGGRVQIKLLVAREAGAVKELWVQKVPANGSTAGLKTLLNLKREAAGVLVDLLKNLELIPVEGETSVRVDDSLVRDLFANPASLVEVYKRDPDRFRQLITDDETARDVIAISHRRQQVERFRKLLNEPGYFRSEKAALPGRGTEHVWQNFFEQNPWILGVTLAGQLFTSWDSERLRQAVTGRSIGGVGKEADALLRTAGRVRAMVFAEFKNHDASLLDKEYRSGCWSPSQDLAGGVAQAQGTVHRAVQEIGDRLADSAEDGSDVPGRFTYLVRPRSYLIIGRLDELLGVSGGDHQDKIRSFELYRRHLHEPEVITYDELLARAEWFVDNTAVDGSAQPVDF</sequence>
<dbReference type="Pfam" id="PF14082">
    <property type="entry name" value="SduA_C"/>
    <property type="match status" value="1"/>
</dbReference>
<proteinExistence type="predicted"/>
<dbReference type="eggNOG" id="ENOG502Z9SP">
    <property type="taxonomic scope" value="Bacteria"/>
</dbReference>
<accession>I4F0Q0</accession>
<dbReference type="STRING" id="477641.MODMU_3809"/>
<evidence type="ECO:0000313" key="2">
    <source>
        <dbReference type="EMBL" id="CCH89213.1"/>
    </source>
</evidence>
<feature type="domain" description="Shedu protein SduA C-terminal" evidence="1">
    <location>
        <begin position="220"/>
        <end position="397"/>
    </location>
</feature>
<evidence type="ECO:0000313" key="3">
    <source>
        <dbReference type="Proteomes" id="UP000006461"/>
    </source>
</evidence>
<dbReference type="EMBL" id="FO203431">
    <property type="protein sequence ID" value="CCH89213.1"/>
    <property type="molecule type" value="Genomic_DNA"/>
</dbReference>
<protein>
    <recommendedName>
        <fullName evidence="1">Shedu protein SduA C-terminal domain-containing protein</fullName>
    </recommendedName>
</protein>
<dbReference type="InterPro" id="IPR025359">
    <property type="entry name" value="SduA_C"/>
</dbReference>
<reference evidence="2 3" key="1">
    <citation type="journal article" date="2012" name="J. Bacteriol.">
        <title>Genome Sequence of Radiation-Resistant Modestobacter marinus Strain BC501, a Representative Actinobacterium That Thrives on Calcareous Stone Surfaces.</title>
        <authorList>
            <person name="Normand P."/>
            <person name="Gury J."/>
            <person name="Pujic P."/>
            <person name="Chouaia B."/>
            <person name="Crotti E."/>
            <person name="Brusetti L."/>
            <person name="Daffonchio D."/>
            <person name="Vacherie B."/>
            <person name="Barbe V."/>
            <person name="Medigue C."/>
            <person name="Calteau A."/>
            <person name="Ghodhbane-Gtari F."/>
            <person name="Essoussi I."/>
            <person name="Nouioui I."/>
            <person name="Abbassi-Ghozzi I."/>
            <person name="Gtari M."/>
        </authorList>
    </citation>
    <scope>NUCLEOTIDE SEQUENCE [LARGE SCALE GENOMIC DNA]</scope>
    <source>
        <strain evidence="3">BC 501</strain>
    </source>
</reference>
<evidence type="ECO:0000259" key="1">
    <source>
        <dbReference type="Pfam" id="PF14082"/>
    </source>
</evidence>
<dbReference type="Proteomes" id="UP000006461">
    <property type="component" value="Chromosome"/>
</dbReference>
<gene>
    <name evidence="2" type="ordered locus">MODMU_3809</name>
</gene>